<evidence type="ECO:0000256" key="1">
    <source>
        <dbReference type="SAM" id="Phobius"/>
    </source>
</evidence>
<evidence type="ECO:0000313" key="2">
    <source>
        <dbReference type="EMBL" id="KAF9736070.1"/>
    </source>
</evidence>
<keyword evidence="1" id="KW-1133">Transmembrane helix</keyword>
<keyword evidence="1" id="KW-0472">Membrane</keyword>
<comment type="caution">
    <text evidence="2">The sequence shown here is derived from an EMBL/GenBank/DDBJ whole genome shotgun (WGS) entry which is preliminary data.</text>
</comment>
<accession>A0A9P6GKJ9</accession>
<evidence type="ECO:0000313" key="3">
    <source>
        <dbReference type="Proteomes" id="UP000756921"/>
    </source>
</evidence>
<name>A0A9P6GKJ9_9PLEO</name>
<gene>
    <name evidence="2" type="ORF">PMIN01_05985</name>
</gene>
<feature type="transmembrane region" description="Helical" evidence="1">
    <location>
        <begin position="12"/>
        <end position="32"/>
    </location>
</feature>
<protein>
    <submittedName>
        <fullName evidence="2">Uncharacterized protein</fullName>
    </submittedName>
</protein>
<feature type="transmembrane region" description="Helical" evidence="1">
    <location>
        <begin position="73"/>
        <end position="91"/>
    </location>
</feature>
<proteinExistence type="predicted"/>
<sequence length="157" mass="18396">MSLLLLYALPTLLLMCVLIFTCDVNLMCAWFLKTFPNFDSFCLVKSSCHWLVKLFRLLEIFWPLKSFQILQSFLLLLQYIELLQCLLLLFFPRFLTFLMPFPVFLILLPLPLLLSFLFLFSHLLLSSRVRISHSHQIIRHHTHNLITGCDGCDSSSN</sequence>
<dbReference type="Proteomes" id="UP000756921">
    <property type="component" value="Unassembled WGS sequence"/>
</dbReference>
<dbReference type="AlphaFoldDB" id="A0A9P6GKJ9"/>
<reference evidence="2" key="1">
    <citation type="journal article" date="2020" name="Mol. Plant Microbe Interact.">
        <title>Genome Sequence of the Biocontrol Agent Coniothyrium minitans strain Conio (IMI 134523).</title>
        <authorList>
            <person name="Patel D."/>
            <person name="Shittu T.A."/>
            <person name="Baroncelli R."/>
            <person name="Muthumeenakshi S."/>
            <person name="Osborne T.H."/>
            <person name="Janganan T.K."/>
            <person name="Sreenivasaprasad S."/>
        </authorList>
    </citation>
    <scope>NUCLEOTIDE SEQUENCE</scope>
    <source>
        <strain evidence="2">Conio</strain>
    </source>
</reference>
<organism evidence="2 3">
    <name type="scientific">Paraphaeosphaeria minitans</name>
    <dbReference type="NCBI Taxonomy" id="565426"/>
    <lineage>
        <taxon>Eukaryota</taxon>
        <taxon>Fungi</taxon>
        <taxon>Dikarya</taxon>
        <taxon>Ascomycota</taxon>
        <taxon>Pezizomycotina</taxon>
        <taxon>Dothideomycetes</taxon>
        <taxon>Pleosporomycetidae</taxon>
        <taxon>Pleosporales</taxon>
        <taxon>Massarineae</taxon>
        <taxon>Didymosphaeriaceae</taxon>
        <taxon>Paraphaeosphaeria</taxon>
    </lineage>
</organism>
<keyword evidence="1" id="KW-0812">Transmembrane</keyword>
<keyword evidence="3" id="KW-1185">Reference proteome</keyword>
<feature type="transmembrane region" description="Helical" evidence="1">
    <location>
        <begin position="103"/>
        <end position="125"/>
    </location>
</feature>
<dbReference type="EMBL" id="WJXW01000005">
    <property type="protein sequence ID" value="KAF9736070.1"/>
    <property type="molecule type" value="Genomic_DNA"/>
</dbReference>